<dbReference type="STRING" id="640948.SAMN05216238_101163"/>
<evidence type="ECO:0000256" key="5">
    <source>
        <dbReference type="ARBA" id="ARBA00023136"/>
    </source>
</evidence>
<dbReference type="PANTHER" id="PTHR35789:SF1">
    <property type="entry name" value="SPORE GERMINATION PROTEIN B3"/>
    <property type="match status" value="1"/>
</dbReference>
<evidence type="ECO:0000256" key="6">
    <source>
        <dbReference type="ARBA" id="ARBA00023139"/>
    </source>
</evidence>
<proteinExistence type="inferred from homology"/>
<evidence type="ECO:0000256" key="1">
    <source>
        <dbReference type="ARBA" id="ARBA00004635"/>
    </source>
</evidence>
<gene>
    <name evidence="11" type="ORF">SAMN05216238_101163</name>
</gene>
<evidence type="ECO:0000313" key="12">
    <source>
        <dbReference type="Proteomes" id="UP000199474"/>
    </source>
</evidence>
<dbReference type="GO" id="GO:0016020">
    <property type="term" value="C:membrane"/>
    <property type="evidence" value="ECO:0007669"/>
    <property type="project" value="UniProtKB-SubCell"/>
</dbReference>
<keyword evidence="5" id="KW-0472">Membrane</keyword>
<evidence type="ECO:0000256" key="2">
    <source>
        <dbReference type="ARBA" id="ARBA00007886"/>
    </source>
</evidence>
<evidence type="ECO:0000259" key="9">
    <source>
        <dbReference type="Pfam" id="PF05504"/>
    </source>
</evidence>
<name>A0A1I1S605_9BACI</name>
<evidence type="ECO:0000259" key="10">
    <source>
        <dbReference type="Pfam" id="PF25198"/>
    </source>
</evidence>
<dbReference type="GO" id="GO:0009847">
    <property type="term" value="P:spore germination"/>
    <property type="evidence" value="ECO:0007669"/>
    <property type="project" value="InterPro"/>
</dbReference>
<evidence type="ECO:0000256" key="8">
    <source>
        <dbReference type="SAM" id="MobiDB-lite"/>
    </source>
</evidence>
<feature type="domain" description="Spore germination protein N-terminal" evidence="10">
    <location>
        <begin position="28"/>
        <end position="203"/>
    </location>
</feature>
<dbReference type="PANTHER" id="PTHR35789">
    <property type="entry name" value="SPORE GERMINATION PROTEIN B3"/>
    <property type="match status" value="1"/>
</dbReference>
<keyword evidence="7" id="KW-0449">Lipoprotein</keyword>
<reference evidence="12" key="1">
    <citation type="submission" date="2016-10" db="EMBL/GenBank/DDBJ databases">
        <authorList>
            <person name="Varghese N."/>
            <person name="Submissions S."/>
        </authorList>
    </citation>
    <scope>NUCLEOTIDE SEQUENCE [LARGE SCALE GENOMIC DNA]</scope>
    <source>
        <strain evidence="12">DSM 22530</strain>
    </source>
</reference>
<evidence type="ECO:0000313" key="11">
    <source>
        <dbReference type="EMBL" id="SFD39998.1"/>
    </source>
</evidence>
<dbReference type="Pfam" id="PF05504">
    <property type="entry name" value="Spore_GerAC"/>
    <property type="match status" value="1"/>
</dbReference>
<dbReference type="Gene3D" id="3.30.300.210">
    <property type="entry name" value="Nutrient germinant receptor protein C, domain 3"/>
    <property type="match status" value="1"/>
</dbReference>
<evidence type="ECO:0000256" key="3">
    <source>
        <dbReference type="ARBA" id="ARBA00022544"/>
    </source>
</evidence>
<dbReference type="Gene3D" id="6.20.190.10">
    <property type="entry name" value="Nutrient germinant receptor protein C, domain 1"/>
    <property type="match status" value="1"/>
</dbReference>
<dbReference type="OrthoDB" id="9816067at2"/>
<keyword evidence="6" id="KW-0564">Palmitate</keyword>
<keyword evidence="3" id="KW-0309">Germination</keyword>
<dbReference type="Pfam" id="PF25198">
    <property type="entry name" value="Spore_GerAC_N"/>
    <property type="match status" value="1"/>
</dbReference>
<evidence type="ECO:0000256" key="7">
    <source>
        <dbReference type="ARBA" id="ARBA00023288"/>
    </source>
</evidence>
<evidence type="ECO:0000256" key="4">
    <source>
        <dbReference type="ARBA" id="ARBA00022729"/>
    </source>
</evidence>
<dbReference type="AlphaFoldDB" id="A0A1I1S605"/>
<keyword evidence="4" id="KW-0732">Signal</keyword>
<keyword evidence="12" id="KW-1185">Reference proteome</keyword>
<feature type="domain" description="Spore germination GerAC-like C-terminal" evidence="9">
    <location>
        <begin position="216"/>
        <end position="381"/>
    </location>
</feature>
<protein>
    <submittedName>
        <fullName evidence="11">Spore germination protein KC</fullName>
    </submittedName>
</protein>
<dbReference type="EMBL" id="FOMR01000001">
    <property type="protein sequence ID" value="SFD39998.1"/>
    <property type="molecule type" value="Genomic_DNA"/>
</dbReference>
<sequence length="397" mass="44507">MRRLMVMKKWLITPVAILLMLLLAGCWDRTEINDLAIIVGLGLHETEDEEVQLSVQIVNPSSMASGQSGNSGQQGTGQLTTMEKEVGKTTFDARSKLQEKVSRELFSGHNRVVFISEKLAEKGIRDHIDFLARYTRPRLRSYVYVTKGVPADFFKVMPDLESSSAETARELADLRIGMSVEVKELLQMTADASENAALPIITIEGEPPHSYGLRVQGAAVFKHGKMVGQLDDSATRGVMWIRDEIEEATIMVQPEGETGYISFLVLDATTKLVPEIKGDNWTMTVQINAIDDAVENHTTLDLMKPDTIKRLEKQLEEKVEQRIHIALEQVQKDMKADILGFGESFDSKYPDKWEAVKDNWDEKFSEVTVNIESDVEIKRPGRSTSPPALPEDEVTNE</sequence>
<dbReference type="InterPro" id="IPR046953">
    <property type="entry name" value="Spore_GerAC-like_C"/>
</dbReference>
<dbReference type="NCBIfam" id="TIGR02887">
    <property type="entry name" value="spore_ger_x_C"/>
    <property type="match status" value="1"/>
</dbReference>
<comment type="subcellular location">
    <subcellularLocation>
        <location evidence="1">Membrane</location>
        <topology evidence="1">Lipid-anchor</topology>
    </subcellularLocation>
</comment>
<dbReference type="InterPro" id="IPR038501">
    <property type="entry name" value="Spore_GerAC_C_sf"/>
</dbReference>
<dbReference type="InterPro" id="IPR008844">
    <property type="entry name" value="Spore_GerAC-like"/>
</dbReference>
<comment type="similarity">
    <text evidence="2">Belongs to the GerABKC lipoprotein family.</text>
</comment>
<organism evidence="11 12">
    <name type="scientific">Lentibacillus persicus</name>
    <dbReference type="NCBI Taxonomy" id="640948"/>
    <lineage>
        <taxon>Bacteria</taxon>
        <taxon>Bacillati</taxon>
        <taxon>Bacillota</taxon>
        <taxon>Bacilli</taxon>
        <taxon>Bacillales</taxon>
        <taxon>Bacillaceae</taxon>
        <taxon>Lentibacillus</taxon>
    </lineage>
</organism>
<feature type="region of interest" description="Disordered" evidence="8">
    <location>
        <begin position="375"/>
        <end position="397"/>
    </location>
</feature>
<dbReference type="PROSITE" id="PS51257">
    <property type="entry name" value="PROKAR_LIPOPROTEIN"/>
    <property type="match status" value="1"/>
</dbReference>
<accession>A0A1I1S605</accession>
<dbReference type="Proteomes" id="UP000199474">
    <property type="component" value="Unassembled WGS sequence"/>
</dbReference>
<dbReference type="InterPro" id="IPR057336">
    <property type="entry name" value="GerAC_N"/>
</dbReference>